<gene>
    <name evidence="1" type="primary">yhcN</name>
    <name evidence="1" type="ORF">AM1BK_18980</name>
</gene>
<comment type="caution">
    <text evidence="1">The sequence shown here is derived from an EMBL/GenBank/DDBJ whole genome shotgun (WGS) entry which is preliminary data.</text>
</comment>
<accession>A0ABQ3N3C7</accession>
<organism evidence="1 2">
    <name type="scientific">Neobacillus kokaensis</name>
    <dbReference type="NCBI Taxonomy" id="2759023"/>
    <lineage>
        <taxon>Bacteria</taxon>
        <taxon>Bacillati</taxon>
        <taxon>Bacillota</taxon>
        <taxon>Bacilli</taxon>
        <taxon>Bacillales</taxon>
        <taxon>Bacillaceae</taxon>
        <taxon>Neobacillus</taxon>
    </lineage>
</organism>
<dbReference type="Proteomes" id="UP000637074">
    <property type="component" value="Unassembled WGS sequence"/>
</dbReference>
<dbReference type="InterPro" id="IPR014247">
    <property type="entry name" value="Spore_lipoprot_YhcN/YlaJ"/>
</dbReference>
<dbReference type="RefSeq" id="WP_191272102.1">
    <property type="nucleotide sequence ID" value="NZ_BNDS01000006.1"/>
</dbReference>
<evidence type="ECO:0000313" key="1">
    <source>
        <dbReference type="EMBL" id="GHH98355.1"/>
    </source>
</evidence>
<sequence>MKKGLFITTLIFSLYLTGCARNNVNDDVAYRNANEPTRVNYNALNNGGQAITGIDVRDNRQDYNAKRNNDLLDVRNDNHSKMRVADDAARKVANLPDVDRANVIVTENNAYVAAKLDQASRNGLTSDIENQISRAVKSVDSDIDRVYVSVNPDFYDRFNNYAGDIRKGRPLSGFFDEFTETIRRVFPDAR</sequence>
<dbReference type="EMBL" id="BNDS01000006">
    <property type="protein sequence ID" value="GHH98355.1"/>
    <property type="molecule type" value="Genomic_DNA"/>
</dbReference>
<proteinExistence type="predicted"/>
<dbReference type="InterPro" id="IPR019076">
    <property type="entry name" value="Spore_lipoprot_YhcN/YlaJ-like"/>
</dbReference>
<name>A0ABQ3N3C7_9BACI</name>
<protein>
    <submittedName>
        <fullName evidence="1">Lipoprotein YhcN</fullName>
    </submittedName>
</protein>
<dbReference type="Pfam" id="PF09580">
    <property type="entry name" value="Spore_YhcN_YlaJ"/>
    <property type="match status" value="1"/>
</dbReference>
<keyword evidence="1" id="KW-0449">Lipoprotein</keyword>
<dbReference type="NCBIfam" id="TIGR02898">
    <property type="entry name" value="spore_YhcN_YlaJ"/>
    <property type="match status" value="1"/>
</dbReference>
<reference evidence="1 2" key="1">
    <citation type="journal article" date="2022" name="Int. J. Syst. Evol. Microbiol.">
        <title>Neobacillus kokaensis sp. nov., isolated from soil.</title>
        <authorList>
            <person name="Yuki K."/>
            <person name="Matsubara H."/>
            <person name="Yamaguchi S."/>
        </authorList>
    </citation>
    <scope>NUCLEOTIDE SEQUENCE [LARGE SCALE GENOMIC DNA]</scope>
    <source>
        <strain evidence="1 2">LOB 377</strain>
    </source>
</reference>
<keyword evidence="2" id="KW-1185">Reference proteome</keyword>
<evidence type="ECO:0000313" key="2">
    <source>
        <dbReference type="Proteomes" id="UP000637074"/>
    </source>
</evidence>